<dbReference type="CTD" id="20230654"/>
<evidence type="ECO:0000256" key="7">
    <source>
        <dbReference type="ARBA" id="ARBA00023224"/>
    </source>
</evidence>
<evidence type="ECO:0000256" key="5">
    <source>
        <dbReference type="ARBA" id="ARBA00023136"/>
    </source>
</evidence>
<dbReference type="Gene3D" id="1.20.1070.10">
    <property type="entry name" value="Rhodopsin 7-helix transmembrane proteins"/>
    <property type="match status" value="1"/>
</dbReference>
<keyword evidence="4" id="KW-0297">G-protein coupled receptor</keyword>
<dbReference type="RefSeq" id="XP_009046277.1">
    <property type="nucleotide sequence ID" value="XM_009048029.1"/>
</dbReference>
<keyword evidence="5 8" id="KW-0472">Membrane</keyword>
<feature type="domain" description="G-protein coupled receptors family 1 profile" evidence="9">
    <location>
        <begin position="56"/>
        <end position="140"/>
    </location>
</feature>
<keyword evidence="7" id="KW-0807">Transducer</keyword>
<evidence type="ECO:0000256" key="1">
    <source>
        <dbReference type="ARBA" id="ARBA00004141"/>
    </source>
</evidence>
<evidence type="ECO:0000313" key="11">
    <source>
        <dbReference type="Proteomes" id="UP000030746"/>
    </source>
</evidence>
<sequence length="140" mass="15997">MDEESLGWDYYQGNNSYVEGVCGDLSDYHRDYTQVAGIRYFIAALYSSIIFLAVTGNSLVIWTVWRNNHMHTVTNYYIVNLAISDLLVSAIVMPLKLLEYTAPCEWHVFNSDALCSVLYYFLPIFVFASVLTLVAISLER</sequence>
<dbReference type="GO" id="GO:0004930">
    <property type="term" value="F:G protein-coupled receptor activity"/>
    <property type="evidence" value="ECO:0007669"/>
    <property type="project" value="UniProtKB-KW"/>
</dbReference>
<dbReference type="InterPro" id="IPR000276">
    <property type="entry name" value="GPCR_Rhodpsn"/>
</dbReference>
<dbReference type="InterPro" id="IPR017452">
    <property type="entry name" value="GPCR_Rhodpsn_7TM"/>
</dbReference>
<proteinExistence type="predicted"/>
<feature type="transmembrane region" description="Helical" evidence="8">
    <location>
        <begin position="117"/>
        <end position="138"/>
    </location>
</feature>
<reference evidence="10 11" key="1">
    <citation type="journal article" date="2013" name="Nature">
        <title>Insights into bilaterian evolution from three spiralian genomes.</title>
        <authorList>
            <person name="Simakov O."/>
            <person name="Marletaz F."/>
            <person name="Cho S.J."/>
            <person name="Edsinger-Gonzales E."/>
            <person name="Havlak P."/>
            <person name="Hellsten U."/>
            <person name="Kuo D.H."/>
            <person name="Larsson T."/>
            <person name="Lv J."/>
            <person name="Arendt D."/>
            <person name="Savage R."/>
            <person name="Osoegawa K."/>
            <person name="de Jong P."/>
            <person name="Grimwood J."/>
            <person name="Chapman J.A."/>
            <person name="Shapiro H."/>
            <person name="Aerts A."/>
            <person name="Otillar R.P."/>
            <person name="Terry A.Y."/>
            <person name="Boore J.L."/>
            <person name="Grigoriev I.V."/>
            <person name="Lindberg D.R."/>
            <person name="Seaver E.C."/>
            <person name="Weisblat D.A."/>
            <person name="Putnam N.H."/>
            <person name="Rokhsar D.S."/>
        </authorList>
    </citation>
    <scope>NUCLEOTIDE SEQUENCE [LARGE SCALE GENOMIC DNA]</scope>
</reference>
<evidence type="ECO:0000256" key="3">
    <source>
        <dbReference type="ARBA" id="ARBA00022989"/>
    </source>
</evidence>
<dbReference type="EMBL" id="KB200129">
    <property type="protein sequence ID" value="ESP02807.1"/>
    <property type="molecule type" value="Genomic_DNA"/>
</dbReference>
<feature type="transmembrane region" description="Helical" evidence="8">
    <location>
        <begin position="77"/>
        <end position="97"/>
    </location>
</feature>
<dbReference type="Pfam" id="PF00001">
    <property type="entry name" value="7tm_1"/>
    <property type="match status" value="1"/>
</dbReference>
<dbReference type="KEGG" id="lgi:LOTGIDRAFT_110888"/>
<keyword evidence="6" id="KW-0675">Receptor</keyword>
<evidence type="ECO:0000256" key="6">
    <source>
        <dbReference type="ARBA" id="ARBA00023170"/>
    </source>
</evidence>
<dbReference type="SUPFAM" id="SSF81321">
    <property type="entry name" value="Family A G protein-coupled receptor-like"/>
    <property type="match status" value="1"/>
</dbReference>
<comment type="subcellular location">
    <subcellularLocation>
        <location evidence="1">Membrane</location>
        <topology evidence="1">Multi-pass membrane protein</topology>
    </subcellularLocation>
</comment>
<dbReference type="OrthoDB" id="2101615at2759"/>
<dbReference type="OMA" id="TWIMAND"/>
<evidence type="ECO:0000256" key="8">
    <source>
        <dbReference type="SAM" id="Phobius"/>
    </source>
</evidence>
<evidence type="ECO:0000256" key="2">
    <source>
        <dbReference type="ARBA" id="ARBA00022692"/>
    </source>
</evidence>
<dbReference type="GO" id="GO:0005886">
    <property type="term" value="C:plasma membrane"/>
    <property type="evidence" value="ECO:0007669"/>
    <property type="project" value="TreeGrafter"/>
</dbReference>
<keyword evidence="3 8" id="KW-1133">Transmembrane helix</keyword>
<protein>
    <recommendedName>
        <fullName evidence="9">G-protein coupled receptors family 1 profile domain-containing protein</fullName>
    </recommendedName>
</protein>
<evidence type="ECO:0000256" key="4">
    <source>
        <dbReference type="ARBA" id="ARBA00023040"/>
    </source>
</evidence>
<dbReference type="Proteomes" id="UP000030746">
    <property type="component" value="Unassembled WGS sequence"/>
</dbReference>
<dbReference type="PROSITE" id="PS50262">
    <property type="entry name" value="G_PROTEIN_RECEP_F1_2"/>
    <property type="match status" value="1"/>
</dbReference>
<organism evidence="10 11">
    <name type="scientific">Lottia gigantea</name>
    <name type="common">Giant owl limpet</name>
    <dbReference type="NCBI Taxonomy" id="225164"/>
    <lineage>
        <taxon>Eukaryota</taxon>
        <taxon>Metazoa</taxon>
        <taxon>Spiralia</taxon>
        <taxon>Lophotrochozoa</taxon>
        <taxon>Mollusca</taxon>
        <taxon>Gastropoda</taxon>
        <taxon>Patellogastropoda</taxon>
        <taxon>Lottioidea</taxon>
        <taxon>Lottiidae</taxon>
        <taxon>Lottia</taxon>
    </lineage>
</organism>
<dbReference type="PANTHER" id="PTHR45695">
    <property type="entry name" value="LEUCOKININ RECEPTOR-RELATED"/>
    <property type="match status" value="1"/>
</dbReference>
<evidence type="ECO:0000259" key="9">
    <source>
        <dbReference type="PROSITE" id="PS50262"/>
    </source>
</evidence>
<dbReference type="GeneID" id="20230654"/>
<name>V4BA65_LOTGI</name>
<keyword evidence="2 8" id="KW-0812">Transmembrane</keyword>
<feature type="transmembrane region" description="Helical" evidence="8">
    <location>
        <begin position="40"/>
        <end position="65"/>
    </location>
</feature>
<evidence type="ECO:0000313" key="10">
    <source>
        <dbReference type="EMBL" id="ESP02807.1"/>
    </source>
</evidence>
<keyword evidence="11" id="KW-1185">Reference proteome</keyword>
<dbReference type="PANTHER" id="PTHR45695:SF15">
    <property type="entry name" value="OPSIN RH2"/>
    <property type="match status" value="1"/>
</dbReference>
<dbReference type="AlphaFoldDB" id="V4BA65"/>
<dbReference type="HOGENOM" id="CLU_1837347_0_0_1"/>
<gene>
    <name evidence="10" type="ORF">LOTGIDRAFT_110888</name>
</gene>
<accession>V4BA65</accession>
<dbReference type="PRINTS" id="PR00237">
    <property type="entry name" value="GPCRRHODOPSN"/>
</dbReference>